<organism evidence="9 10">
    <name type="scientific">[Torrubiella] hemipterigena</name>
    <dbReference type="NCBI Taxonomy" id="1531966"/>
    <lineage>
        <taxon>Eukaryota</taxon>
        <taxon>Fungi</taxon>
        <taxon>Dikarya</taxon>
        <taxon>Ascomycota</taxon>
        <taxon>Pezizomycotina</taxon>
        <taxon>Sordariomycetes</taxon>
        <taxon>Hypocreomycetidae</taxon>
        <taxon>Hypocreales</taxon>
        <taxon>Clavicipitaceae</taxon>
        <taxon>Clavicipitaceae incertae sedis</taxon>
        <taxon>'Torrubiella' clade</taxon>
    </lineage>
</organism>
<feature type="transmembrane region" description="Helical" evidence="7">
    <location>
        <begin position="220"/>
        <end position="241"/>
    </location>
</feature>
<feature type="transmembrane region" description="Helical" evidence="7">
    <location>
        <begin position="363"/>
        <end position="386"/>
    </location>
</feature>
<evidence type="ECO:0000256" key="5">
    <source>
        <dbReference type="ARBA" id="ARBA00023136"/>
    </source>
</evidence>
<dbReference type="AlphaFoldDB" id="A0A0A1TGB2"/>
<dbReference type="CDD" id="cd17476">
    <property type="entry name" value="MFS_Amf1_MDR_like"/>
    <property type="match status" value="1"/>
</dbReference>
<feature type="transmembrane region" description="Helical" evidence="7">
    <location>
        <begin position="320"/>
        <end position="342"/>
    </location>
</feature>
<feature type="compositionally biased region" description="Low complexity" evidence="6">
    <location>
        <begin position="27"/>
        <end position="39"/>
    </location>
</feature>
<name>A0A0A1TGB2_9HYPO</name>
<evidence type="ECO:0000256" key="7">
    <source>
        <dbReference type="SAM" id="Phobius"/>
    </source>
</evidence>
<feature type="transmembrane region" description="Helical" evidence="7">
    <location>
        <begin position="132"/>
        <end position="150"/>
    </location>
</feature>
<feature type="transmembrane region" description="Helical" evidence="7">
    <location>
        <begin position="431"/>
        <end position="451"/>
    </location>
</feature>
<feature type="domain" description="Major facilitator superfamily (MFS) profile" evidence="8">
    <location>
        <begin position="92"/>
        <end position="579"/>
    </location>
</feature>
<dbReference type="InterPro" id="IPR020846">
    <property type="entry name" value="MFS_dom"/>
</dbReference>
<gene>
    <name evidence="9" type="ORF">VHEMI09415</name>
</gene>
<dbReference type="EMBL" id="CDHN01000006">
    <property type="protein sequence ID" value="CEJ93849.1"/>
    <property type="molecule type" value="Genomic_DNA"/>
</dbReference>
<dbReference type="Pfam" id="PF07690">
    <property type="entry name" value="MFS_1"/>
    <property type="match status" value="1"/>
</dbReference>
<dbReference type="OrthoDB" id="2985014at2759"/>
<dbReference type="PROSITE" id="PS50850">
    <property type="entry name" value="MFS"/>
    <property type="match status" value="1"/>
</dbReference>
<feature type="transmembrane region" description="Helical" evidence="7">
    <location>
        <begin position="406"/>
        <end position="424"/>
    </location>
</feature>
<feature type="transmembrane region" description="Helical" evidence="7">
    <location>
        <begin position="157"/>
        <end position="176"/>
    </location>
</feature>
<keyword evidence="3 7" id="KW-0812">Transmembrane</keyword>
<dbReference type="GO" id="GO:0016020">
    <property type="term" value="C:membrane"/>
    <property type="evidence" value="ECO:0007669"/>
    <property type="project" value="UniProtKB-SubCell"/>
</dbReference>
<feature type="transmembrane region" description="Helical" evidence="7">
    <location>
        <begin position="89"/>
        <end position="112"/>
    </location>
</feature>
<keyword evidence="2" id="KW-0813">Transport</keyword>
<dbReference type="Gene3D" id="1.20.1250.20">
    <property type="entry name" value="MFS general substrate transporter like domains"/>
    <property type="match status" value="2"/>
</dbReference>
<evidence type="ECO:0000256" key="3">
    <source>
        <dbReference type="ARBA" id="ARBA00022692"/>
    </source>
</evidence>
<accession>A0A0A1TGB2</accession>
<evidence type="ECO:0000256" key="6">
    <source>
        <dbReference type="SAM" id="MobiDB-lite"/>
    </source>
</evidence>
<proteinExistence type="predicted"/>
<comment type="subcellular location">
    <subcellularLocation>
        <location evidence="1">Membrane</location>
        <topology evidence="1">Multi-pass membrane protein</topology>
    </subcellularLocation>
</comment>
<dbReference type="HOGENOM" id="CLU_000960_27_0_1"/>
<feature type="compositionally biased region" description="Acidic residues" evidence="6">
    <location>
        <begin position="66"/>
        <end position="76"/>
    </location>
</feature>
<feature type="transmembrane region" description="Helical" evidence="7">
    <location>
        <begin position="288"/>
        <end position="308"/>
    </location>
</feature>
<dbReference type="PANTHER" id="PTHR42718">
    <property type="entry name" value="MAJOR FACILITATOR SUPERFAMILY MULTIDRUG TRANSPORTER MFSC"/>
    <property type="match status" value="1"/>
</dbReference>
<keyword evidence="10" id="KW-1185">Reference proteome</keyword>
<dbReference type="InterPro" id="IPR036259">
    <property type="entry name" value="MFS_trans_sf"/>
</dbReference>
<evidence type="ECO:0000256" key="1">
    <source>
        <dbReference type="ARBA" id="ARBA00004141"/>
    </source>
</evidence>
<reference evidence="9 10" key="1">
    <citation type="journal article" date="2015" name="Genome Announc.">
        <title>Draft Genome Sequence and Gene Annotation of the Entomopathogenic Fungus Verticillium hemipterigenum.</title>
        <authorList>
            <person name="Horn F."/>
            <person name="Habel A."/>
            <person name="Scharf D.H."/>
            <person name="Dworschak J."/>
            <person name="Brakhage A.A."/>
            <person name="Guthke R."/>
            <person name="Hertweck C."/>
            <person name="Linde J."/>
        </authorList>
    </citation>
    <scope>NUCLEOTIDE SEQUENCE [LARGE SCALE GENOMIC DNA]</scope>
</reference>
<dbReference type="PANTHER" id="PTHR42718:SF9">
    <property type="entry name" value="MAJOR FACILITATOR SUPERFAMILY MULTIDRUG TRANSPORTER MFSC"/>
    <property type="match status" value="1"/>
</dbReference>
<sequence length="595" mass="64667">MQDNIEQHNNHSPQHLELPPIEDAKSRLGSTASSSSAGADTIQVEKDEAHMSAVAEHDDEQHQFENEDDDDHEDEEDFDYLHPVSRSRAIALVATLTGASFLNTVAIQSIVIMVPTLSRELKIPETSQQWMVSSYSLTFGCFLLFWGRIADIYGKRLIFILGSLWVSIVCAATIFAPHEVVFDILRALHGLGAAANVPTAIGILGSTFPPGISKNYAFSAYAAGAPLGGIFGNILSGVIIQYASWKWVFGIFSIIAGIITVAGIFVIPKSSPLLSSRQLVHNLRQPPSVDWIGAILVASGLIVLTYALTEGNIVGWSTPWVSGAIAGSCMVLAIFIFWQLHLERRAGENGSRPPLVKLSIFRNVRFSAVMVIAAFFFTSFSNYLLYATYYFQYYQDLSPISTVLRFLPTGILGVIMIIIVAKLLGRLPTVFILGFGTLCGSIACLLFAVPIPPETTYFAWAFFAMILAVIGVDTAWPCLTLYTSQSLPPEDQAVGGALINSIGQFGRAIGLAVVTSIQSAVMAGERELPLEQAFHMKPHDDATLSGIRGASWANFGFGILGFIVVILTFCNMEIIGKSVTIRRSYDENIPESADP</sequence>
<feature type="region of interest" description="Disordered" evidence="6">
    <location>
        <begin position="1"/>
        <end position="76"/>
    </location>
</feature>
<dbReference type="Proteomes" id="UP000039046">
    <property type="component" value="Unassembled WGS sequence"/>
</dbReference>
<evidence type="ECO:0000313" key="10">
    <source>
        <dbReference type="Proteomes" id="UP000039046"/>
    </source>
</evidence>
<dbReference type="GO" id="GO:0022857">
    <property type="term" value="F:transmembrane transporter activity"/>
    <property type="evidence" value="ECO:0007669"/>
    <property type="project" value="InterPro"/>
</dbReference>
<dbReference type="InterPro" id="IPR011701">
    <property type="entry name" value="MFS"/>
</dbReference>
<protein>
    <recommendedName>
        <fullName evidence="8">Major facilitator superfamily (MFS) profile domain-containing protein</fullName>
    </recommendedName>
</protein>
<feature type="transmembrane region" description="Helical" evidence="7">
    <location>
        <begin position="552"/>
        <end position="575"/>
    </location>
</feature>
<evidence type="ECO:0000256" key="2">
    <source>
        <dbReference type="ARBA" id="ARBA00022448"/>
    </source>
</evidence>
<feature type="transmembrane region" description="Helical" evidence="7">
    <location>
        <begin position="188"/>
        <end position="208"/>
    </location>
</feature>
<evidence type="ECO:0000256" key="4">
    <source>
        <dbReference type="ARBA" id="ARBA00022989"/>
    </source>
</evidence>
<keyword evidence="4 7" id="KW-1133">Transmembrane helix</keyword>
<feature type="transmembrane region" description="Helical" evidence="7">
    <location>
        <begin position="457"/>
        <end position="482"/>
    </location>
</feature>
<evidence type="ECO:0000313" key="9">
    <source>
        <dbReference type="EMBL" id="CEJ93849.1"/>
    </source>
</evidence>
<keyword evidence="5 7" id="KW-0472">Membrane</keyword>
<feature type="transmembrane region" description="Helical" evidence="7">
    <location>
        <begin position="247"/>
        <end position="267"/>
    </location>
</feature>
<feature type="compositionally biased region" description="Basic and acidic residues" evidence="6">
    <location>
        <begin position="43"/>
        <end position="65"/>
    </location>
</feature>
<dbReference type="SUPFAM" id="SSF103473">
    <property type="entry name" value="MFS general substrate transporter"/>
    <property type="match status" value="2"/>
</dbReference>
<evidence type="ECO:0000259" key="8">
    <source>
        <dbReference type="PROSITE" id="PS50850"/>
    </source>
</evidence>